<reference evidence="1" key="1">
    <citation type="submission" date="2014-09" db="EMBL/GenBank/DDBJ databases">
        <authorList>
            <person name="Magalhaes I.L.F."/>
            <person name="Oliveira U."/>
            <person name="Santos F.R."/>
            <person name="Vidigal T.H.D.A."/>
            <person name="Brescovit A.D."/>
            <person name="Santos A.J."/>
        </authorList>
    </citation>
    <scope>NUCLEOTIDE SEQUENCE</scope>
    <source>
        <tissue evidence="1">Shoot tissue taken approximately 20 cm above the soil surface</tissue>
    </source>
</reference>
<protein>
    <submittedName>
        <fullName evidence="1">Uncharacterized protein</fullName>
    </submittedName>
</protein>
<accession>A0A0A9EL76</accession>
<sequence>MHPHRTVLSLEMVNMPAAGILYAGKPHIYTWAMMCTVIEENQIIS</sequence>
<evidence type="ECO:0000313" key="1">
    <source>
        <dbReference type="EMBL" id="JAD98585.1"/>
    </source>
</evidence>
<reference evidence="1" key="2">
    <citation type="journal article" date="2015" name="Data Brief">
        <title>Shoot transcriptome of the giant reed, Arundo donax.</title>
        <authorList>
            <person name="Barrero R.A."/>
            <person name="Guerrero F.D."/>
            <person name="Moolhuijzen P."/>
            <person name="Goolsby J.A."/>
            <person name="Tidwell J."/>
            <person name="Bellgard S.E."/>
            <person name="Bellgard M.I."/>
        </authorList>
    </citation>
    <scope>NUCLEOTIDE SEQUENCE</scope>
    <source>
        <tissue evidence="1">Shoot tissue taken approximately 20 cm above the soil surface</tissue>
    </source>
</reference>
<organism evidence="1">
    <name type="scientific">Arundo donax</name>
    <name type="common">Giant reed</name>
    <name type="synonym">Donax arundinaceus</name>
    <dbReference type="NCBI Taxonomy" id="35708"/>
    <lineage>
        <taxon>Eukaryota</taxon>
        <taxon>Viridiplantae</taxon>
        <taxon>Streptophyta</taxon>
        <taxon>Embryophyta</taxon>
        <taxon>Tracheophyta</taxon>
        <taxon>Spermatophyta</taxon>
        <taxon>Magnoliopsida</taxon>
        <taxon>Liliopsida</taxon>
        <taxon>Poales</taxon>
        <taxon>Poaceae</taxon>
        <taxon>PACMAD clade</taxon>
        <taxon>Arundinoideae</taxon>
        <taxon>Arundineae</taxon>
        <taxon>Arundo</taxon>
    </lineage>
</organism>
<proteinExistence type="predicted"/>
<name>A0A0A9EL76_ARUDO</name>
<dbReference type="EMBL" id="GBRH01199310">
    <property type="protein sequence ID" value="JAD98585.1"/>
    <property type="molecule type" value="Transcribed_RNA"/>
</dbReference>
<dbReference type="AlphaFoldDB" id="A0A0A9EL76"/>